<sequence length="504" mass="56594">MDSTELSTGSSRSQAPHILHARDLPNQINQTLFPPPRWKRLNIGLAINFQSRIRPTPQARLHRYTPPPHFFSPPTLPFSTPLLSLSAPLFFYFFHTLCLCQSLLFSSDPSLPTLSPFFSPPTLPFSTPPFSIHSPLLLFFHTLCLYQSSSSSPIPLYPLLLSFLLPRFPSLRPHFYIHSLFFYSSIPYVCISPLSLLRSLSTHSLSLFSLLPRFPSLLPPSLYPLPSSSVLPYPMFVSVVFPFSDPSLPTLSPFFLSSHASLLYSLLSLSTPLFFHFFLCPMFDSQSAHAATPLLLSLLFTHHSSLSSSTYTCTLLNYSVFPSPVTLPSVPLLPLYSINTSFYHYKCPVSHPLEYPSLPSHPPPCPLHPSVAYNSSPGFPSSLPHLTSYLPFPHSQFILIFPPPLSPTTTLSAHPSFPPSIYAFITTPSLNLQPLFPFFRPFPPTTCSHPLPFSRLTVIIPSLNRHIQNPTSYHWLRLHDSSLVYVITQANVTRLRLRSKSVNL</sequence>
<feature type="region of interest" description="Disordered" evidence="1">
    <location>
        <begin position="1"/>
        <end position="20"/>
    </location>
</feature>
<reference evidence="2 3" key="2">
    <citation type="submission" date="2019-01" db="EMBL/GenBank/DDBJ databases">
        <title>The decoding of complex shrimp genome reveals the adaptation for benthos swimmer, frequently molting mechanism and breeding impact on genome.</title>
        <authorList>
            <person name="Sun Y."/>
            <person name="Gao Y."/>
            <person name="Yu Y."/>
        </authorList>
    </citation>
    <scope>NUCLEOTIDE SEQUENCE [LARGE SCALE GENOMIC DNA]</scope>
    <source>
        <tissue evidence="2">Muscle</tissue>
    </source>
</reference>
<comment type="caution">
    <text evidence="2">The sequence shown here is derived from an EMBL/GenBank/DDBJ whole genome shotgun (WGS) entry which is preliminary data.</text>
</comment>
<organism evidence="2 3">
    <name type="scientific">Penaeus vannamei</name>
    <name type="common">Whiteleg shrimp</name>
    <name type="synonym">Litopenaeus vannamei</name>
    <dbReference type="NCBI Taxonomy" id="6689"/>
    <lineage>
        <taxon>Eukaryota</taxon>
        <taxon>Metazoa</taxon>
        <taxon>Ecdysozoa</taxon>
        <taxon>Arthropoda</taxon>
        <taxon>Crustacea</taxon>
        <taxon>Multicrustacea</taxon>
        <taxon>Malacostraca</taxon>
        <taxon>Eumalacostraca</taxon>
        <taxon>Eucarida</taxon>
        <taxon>Decapoda</taxon>
        <taxon>Dendrobranchiata</taxon>
        <taxon>Penaeoidea</taxon>
        <taxon>Penaeidae</taxon>
        <taxon>Penaeus</taxon>
    </lineage>
</organism>
<keyword evidence="3" id="KW-1185">Reference proteome</keyword>
<feature type="compositionally biased region" description="Polar residues" evidence="1">
    <location>
        <begin position="1"/>
        <end position="14"/>
    </location>
</feature>
<reference evidence="2 3" key="1">
    <citation type="submission" date="2018-04" db="EMBL/GenBank/DDBJ databases">
        <authorList>
            <person name="Zhang X."/>
            <person name="Yuan J."/>
            <person name="Li F."/>
            <person name="Xiang J."/>
        </authorList>
    </citation>
    <scope>NUCLEOTIDE SEQUENCE [LARGE SCALE GENOMIC DNA]</scope>
    <source>
        <tissue evidence="2">Muscle</tissue>
    </source>
</reference>
<accession>A0A3R7LVJ0</accession>
<evidence type="ECO:0000313" key="3">
    <source>
        <dbReference type="Proteomes" id="UP000283509"/>
    </source>
</evidence>
<name>A0A3R7LVJ0_PENVA</name>
<dbReference type="EMBL" id="QCYY01003290">
    <property type="protein sequence ID" value="ROT64244.1"/>
    <property type="molecule type" value="Genomic_DNA"/>
</dbReference>
<evidence type="ECO:0000256" key="1">
    <source>
        <dbReference type="SAM" id="MobiDB-lite"/>
    </source>
</evidence>
<dbReference type="Proteomes" id="UP000283509">
    <property type="component" value="Unassembled WGS sequence"/>
</dbReference>
<protein>
    <submittedName>
        <fullName evidence="2">Uncharacterized protein</fullName>
    </submittedName>
</protein>
<proteinExistence type="predicted"/>
<gene>
    <name evidence="2" type="ORF">C7M84_017832</name>
</gene>
<evidence type="ECO:0000313" key="2">
    <source>
        <dbReference type="EMBL" id="ROT64244.1"/>
    </source>
</evidence>
<dbReference type="AlphaFoldDB" id="A0A3R7LVJ0"/>